<dbReference type="SUPFAM" id="SSF55811">
    <property type="entry name" value="Nudix"/>
    <property type="match status" value="1"/>
</dbReference>
<keyword evidence="3" id="KW-0479">Metal-binding</keyword>
<evidence type="ECO:0000259" key="7">
    <source>
        <dbReference type="PROSITE" id="PS51462"/>
    </source>
</evidence>
<evidence type="ECO:0000256" key="5">
    <source>
        <dbReference type="ARBA" id="ARBA00022842"/>
    </source>
</evidence>
<keyword evidence="9" id="KW-1185">Reference proteome</keyword>
<evidence type="ECO:0000256" key="4">
    <source>
        <dbReference type="ARBA" id="ARBA00022801"/>
    </source>
</evidence>
<dbReference type="PANTHER" id="PTHR12992:SF24">
    <property type="entry name" value="PEROXISOMAL COENZYME A DIPHOSPHATASE NUDT7"/>
    <property type="match status" value="1"/>
</dbReference>
<dbReference type="InterPro" id="IPR015797">
    <property type="entry name" value="NUDIX_hydrolase-like_dom_sf"/>
</dbReference>
<dbReference type="InterPro" id="IPR045121">
    <property type="entry name" value="CoAse"/>
</dbReference>
<dbReference type="CDD" id="cd03426">
    <property type="entry name" value="NUDIX_CoAse_Nudt7"/>
    <property type="match status" value="1"/>
</dbReference>
<keyword evidence="4" id="KW-0378">Hydrolase</keyword>
<sequence>MMMMMVVVVSDGYHATRDLQTVASPGGGRQDRAVAVVNGGEWELRGPRQRLSMFWPSVCSTAVHRAAVGQWAGVEDETTWGVMSSVGMSASVAKANDIKWPPTVKRAAVLLCLFKGSAGELRVILTKRAGTLSSHSGEVALPGGKRDEEDEDDAATALREAQEEIGLEPSQVRVVAVFEPFLSKHLLAVTPVVGLLRENSKFTPTGNPAEVESIFDAPLEMFLKDEAHRYKDQIWQDTVYRVHFFNFETLDGVKYSIWGLTASILIRAACVIFQRQPAFMEVAPHSVNFSKKGGENPKN</sequence>
<feature type="domain" description="Nudix hydrolase" evidence="7">
    <location>
        <begin position="104"/>
        <end position="240"/>
    </location>
</feature>
<proteinExistence type="predicted"/>
<dbReference type="Pfam" id="PF00293">
    <property type="entry name" value="NUDIX"/>
    <property type="match status" value="1"/>
</dbReference>
<evidence type="ECO:0000313" key="8">
    <source>
        <dbReference type="EMBL" id="CAK9270209.1"/>
    </source>
</evidence>
<evidence type="ECO:0000256" key="6">
    <source>
        <dbReference type="ARBA" id="ARBA00023211"/>
    </source>
</evidence>
<protein>
    <recommendedName>
        <fullName evidence="7">Nudix hydrolase domain-containing protein</fullName>
    </recommendedName>
</protein>
<dbReference type="PROSITE" id="PS51462">
    <property type="entry name" value="NUDIX"/>
    <property type="match status" value="1"/>
</dbReference>
<comment type="cofactor">
    <cofactor evidence="2">
        <name>Mg(2+)</name>
        <dbReference type="ChEBI" id="CHEBI:18420"/>
    </cofactor>
</comment>
<reference evidence="8" key="1">
    <citation type="submission" date="2024-02" db="EMBL/GenBank/DDBJ databases">
        <authorList>
            <consortium name="ELIXIR-Norway"/>
            <consortium name="Elixir Norway"/>
        </authorList>
    </citation>
    <scope>NUCLEOTIDE SEQUENCE</scope>
</reference>
<dbReference type="PANTHER" id="PTHR12992">
    <property type="entry name" value="NUDIX HYDROLASE"/>
    <property type="match status" value="1"/>
</dbReference>
<dbReference type="InterPro" id="IPR000086">
    <property type="entry name" value="NUDIX_hydrolase_dom"/>
</dbReference>
<evidence type="ECO:0000256" key="2">
    <source>
        <dbReference type="ARBA" id="ARBA00001946"/>
    </source>
</evidence>
<evidence type="ECO:0000313" key="9">
    <source>
        <dbReference type="Proteomes" id="UP001497444"/>
    </source>
</evidence>
<accession>A0ABP0WUX8</accession>
<comment type="cofactor">
    <cofactor evidence="1">
        <name>Mn(2+)</name>
        <dbReference type="ChEBI" id="CHEBI:29035"/>
    </cofactor>
</comment>
<dbReference type="Gene3D" id="3.90.79.10">
    <property type="entry name" value="Nucleoside Triphosphate Pyrophosphohydrolase"/>
    <property type="match status" value="1"/>
</dbReference>
<dbReference type="Proteomes" id="UP001497444">
    <property type="component" value="Chromosome 3"/>
</dbReference>
<evidence type="ECO:0000256" key="1">
    <source>
        <dbReference type="ARBA" id="ARBA00001936"/>
    </source>
</evidence>
<organism evidence="8 9">
    <name type="scientific">Sphagnum jensenii</name>
    <dbReference type="NCBI Taxonomy" id="128206"/>
    <lineage>
        <taxon>Eukaryota</taxon>
        <taxon>Viridiplantae</taxon>
        <taxon>Streptophyta</taxon>
        <taxon>Embryophyta</taxon>
        <taxon>Bryophyta</taxon>
        <taxon>Sphagnophytina</taxon>
        <taxon>Sphagnopsida</taxon>
        <taxon>Sphagnales</taxon>
        <taxon>Sphagnaceae</taxon>
        <taxon>Sphagnum</taxon>
    </lineage>
</organism>
<evidence type="ECO:0000256" key="3">
    <source>
        <dbReference type="ARBA" id="ARBA00022723"/>
    </source>
</evidence>
<keyword evidence="6" id="KW-0464">Manganese</keyword>
<keyword evidence="5" id="KW-0460">Magnesium</keyword>
<name>A0ABP0WUX8_9BRYO</name>
<dbReference type="EMBL" id="OZ020098">
    <property type="protein sequence ID" value="CAK9270209.1"/>
    <property type="molecule type" value="Genomic_DNA"/>
</dbReference>
<gene>
    <name evidence="8" type="ORF">CSSPJE1EN1_LOCUS15687</name>
</gene>